<evidence type="ECO:0000313" key="2">
    <source>
        <dbReference type="EMBL" id="CRZ03288.1"/>
    </source>
</evidence>
<proteinExistence type="predicted"/>
<dbReference type="EMBL" id="HACM01002847">
    <property type="protein sequence ID" value="CRZ03289.1"/>
    <property type="molecule type" value="Transcribed_RNA"/>
</dbReference>
<dbReference type="EMBL" id="HACM01002846">
    <property type="protein sequence ID" value="CRZ03288.1"/>
    <property type="molecule type" value="Transcribed_RNA"/>
</dbReference>
<sequence>MGEYETRRQKRKSSLDSGANRSPGKMMDPDPVHRYEQMESAGQQSASPGPARSGDCISDEIAERDSRLACAKQMIEILTLKVEKLEQLMALKDGKIQALTMQLQQDDMGANYDDDDNSIK</sequence>
<feature type="compositionally biased region" description="Basic and acidic residues" evidence="1">
    <location>
        <begin position="27"/>
        <end position="37"/>
    </location>
</feature>
<accession>A0A0H5QMT7</accession>
<evidence type="ECO:0000256" key="1">
    <source>
        <dbReference type="SAM" id="MobiDB-lite"/>
    </source>
</evidence>
<name>A0A0H5QMT7_9EUKA</name>
<dbReference type="AlphaFoldDB" id="A0A0H5QMT7"/>
<protein>
    <submittedName>
        <fullName evidence="2">Uncharacterized protein</fullName>
    </submittedName>
</protein>
<feature type="region of interest" description="Disordered" evidence="1">
    <location>
        <begin position="1"/>
        <end position="57"/>
    </location>
</feature>
<reference evidence="2" key="1">
    <citation type="submission" date="2015-04" db="EMBL/GenBank/DDBJ databases">
        <title>The genome sequence of the plant pathogenic Rhizarian Plasmodiophora brassicae reveals insights in its biotrophic life cycle and the origin of chitin synthesis.</title>
        <authorList>
            <person name="Schwelm A."/>
            <person name="Fogelqvist J."/>
            <person name="Knaust A."/>
            <person name="Julke S."/>
            <person name="Lilja T."/>
            <person name="Dhandapani V."/>
            <person name="Bonilla-Rosso G."/>
            <person name="Karlsson M."/>
            <person name="Shevchenko A."/>
            <person name="Choi S.R."/>
            <person name="Kim H.G."/>
            <person name="Park J.Y."/>
            <person name="Lim Y.P."/>
            <person name="Ludwig-Muller J."/>
            <person name="Dixelius C."/>
        </authorList>
    </citation>
    <scope>NUCLEOTIDE SEQUENCE</scope>
    <source>
        <tissue evidence="2">Potato root galls</tissue>
    </source>
</reference>
<organism evidence="2">
    <name type="scientific">Spongospora subterranea</name>
    <dbReference type="NCBI Taxonomy" id="70186"/>
    <lineage>
        <taxon>Eukaryota</taxon>
        <taxon>Sar</taxon>
        <taxon>Rhizaria</taxon>
        <taxon>Endomyxa</taxon>
        <taxon>Phytomyxea</taxon>
        <taxon>Plasmodiophorida</taxon>
        <taxon>Plasmodiophoridae</taxon>
        <taxon>Spongospora</taxon>
    </lineage>
</organism>